<comment type="caution">
    <text evidence="1">The sequence shown here is derived from an EMBL/GenBank/DDBJ whole genome shotgun (WGS) entry which is preliminary data.</text>
</comment>
<gene>
    <name evidence="1" type="ORF">HPB47_026071</name>
</gene>
<sequence length="152" mass="16825">MVTRTTNLSPPAQRVLGVYDQELRCPSAHLSLRRSSSSPLWFSSSKSGAGQAPQPQKKCSRVERLLRKTLLAAVLGIVLCCLQGYGVAGPHGMFAAAPRAAAVLPWFAYQTLHRWLEFTMACIMASITRKSLYGNCYRQHSCNEKYRGSLFS</sequence>
<accession>A0AC60Q0Y8</accession>
<name>A0AC60Q0Y8_IXOPE</name>
<evidence type="ECO:0000313" key="2">
    <source>
        <dbReference type="Proteomes" id="UP000805193"/>
    </source>
</evidence>
<dbReference type="Proteomes" id="UP000805193">
    <property type="component" value="Unassembled WGS sequence"/>
</dbReference>
<evidence type="ECO:0000313" key="1">
    <source>
        <dbReference type="EMBL" id="KAG0426841.1"/>
    </source>
</evidence>
<protein>
    <submittedName>
        <fullName evidence="1">Uncharacterized protein</fullName>
    </submittedName>
</protein>
<organism evidence="1 2">
    <name type="scientific">Ixodes persulcatus</name>
    <name type="common">Taiga tick</name>
    <dbReference type="NCBI Taxonomy" id="34615"/>
    <lineage>
        <taxon>Eukaryota</taxon>
        <taxon>Metazoa</taxon>
        <taxon>Ecdysozoa</taxon>
        <taxon>Arthropoda</taxon>
        <taxon>Chelicerata</taxon>
        <taxon>Arachnida</taxon>
        <taxon>Acari</taxon>
        <taxon>Parasitiformes</taxon>
        <taxon>Ixodida</taxon>
        <taxon>Ixodoidea</taxon>
        <taxon>Ixodidae</taxon>
        <taxon>Ixodinae</taxon>
        <taxon>Ixodes</taxon>
    </lineage>
</organism>
<proteinExistence type="predicted"/>
<dbReference type="EMBL" id="JABSTQ010009679">
    <property type="protein sequence ID" value="KAG0426841.1"/>
    <property type="molecule type" value="Genomic_DNA"/>
</dbReference>
<reference evidence="1 2" key="1">
    <citation type="journal article" date="2020" name="Cell">
        <title>Large-Scale Comparative Analyses of Tick Genomes Elucidate Their Genetic Diversity and Vector Capacities.</title>
        <authorList>
            <consortium name="Tick Genome and Microbiome Consortium (TIGMIC)"/>
            <person name="Jia N."/>
            <person name="Wang J."/>
            <person name="Shi W."/>
            <person name="Du L."/>
            <person name="Sun Y."/>
            <person name="Zhan W."/>
            <person name="Jiang J.F."/>
            <person name="Wang Q."/>
            <person name="Zhang B."/>
            <person name="Ji P."/>
            <person name="Bell-Sakyi L."/>
            <person name="Cui X.M."/>
            <person name="Yuan T.T."/>
            <person name="Jiang B.G."/>
            <person name="Yang W.F."/>
            <person name="Lam T.T."/>
            <person name="Chang Q.C."/>
            <person name="Ding S.J."/>
            <person name="Wang X.J."/>
            <person name="Zhu J.G."/>
            <person name="Ruan X.D."/>
            <person name="Zhao L."/>
            <person name="Wei J.T."/>
            <person name="Ye R.Z."/>
            <person name="Que T.C."/>
            <person name="Du C.H."/>
            <person name="Zhou Y.H."/>
            <person name="Cheng J.X."/>
            <person name="Dai P.F."/>
            <person name="Guo W.B."/>
            <person name="Han X.H."/>
            <person name="Huang E.J."/>
            <person name="Li L.F."/>
            <person name="Wei W."/>
            <person name="Gao Y.C."/>
            <person name="Liu J.Z."/>
            <person name="Shao H.Z."/>
            <person name="Wang X."/>
            <person name="Wang C.C."/>
            <person name="Yang T.C."/>
            <person name="Huo Q.B."/>
            <person name="Li W."/>
            <person name="Chen H.Y."/>
            <person name="Chen S.E."/>
            <person name="Zhou L.G."/>
            <person name="Ni X.B."/>
            <person name="Tian J.H."/>
            <person name="Sheng Y."/>
            <person name="Liu T."/>
            <person name="Pan Y.S."/>
            <person name="Xia L.Y."/>
            <person name="Li J."/>
            <person name="Zhao F."/>
            <person name="Cao W.C."/>
        </authorList>
    </citation>
    <scope>NUCLEOTIDE SEQUENCE [LARGE SCALE GENOMIC DNA]</scope>
    <source>
        <strain evidence="1">Iper-2018</strain>
    </source>
</reference>
<keyword evidence="2" id="KW-1185">Reference proteome</keyword>